<proteinExistence type="predicted"/>
<evidence type="ECO:0000256" key="3">
    <source>
        <dbReference type="ARBA" id="ARBA00022833"/>
    </source>
</evidence>
<evidence type="ECO:0000256" key="1">
    <source>
        <dbReference type="ARBA" id="ARBA00022723"/>
    </source>
</evidence>
<reference evidence="6" key="1">
    <citation type="submission" date="2020-11" db="EMBL/GenBank/DDBJ databases">
        <title>Kefir isolates.</title>
        <authorList>
            <person name="Marcisauskas S."/>
            <person name="Kim Y."/>
            <person name="Blasche S."/>
        </authorList>
    </citation>
    <scope>NUCLEOTIDE SEQUENCE</scope>
    <source>
        <strain evidence="6">Olga-1</strain>
    </source>
</reference>
<dbReference type="SUPFAM" id="SSF57850">
    <property type="entry name" value="RING/U-box"/>
    <property type="match status" value="1"/>
</dbReference>
<evidence type="ECO:0000256" key="4">
    <source>
        <dbReference type="PROSITE-ProRule" id="PRU00175"/>
    </source>
</evidence>
<evidence type="ECO:0000256" key="2">
    <source>
        <dbReference type="ARBA" id="ARBA00022771"/>
    </source>
</evidence>
<protein>
    <recommendedName>
        <fullName evidence="5">RING-type domain-containing protein</fullName>
    </recommendedName>
</protein>
<dbReference type="PROSITE" id="PS50089">
    <property type="entry name" value="ZF_RING_2"/>
    <property type="match status" value="1"/>
</dbReference>
<evidence type="ECO:0000259" key="5">
    <source>
        <dbReference type="PROSITE" id="PS50089"/>
    </source>
</evidence>
<dbReference type="InterPro" id="IPR013083">
    <property type="entry name" value="Znf_RING/FYVE/PHD"/>
</dbReference>
<keyword evidence="1" id="KW-0479">Metal-binding</keyword>
<dbReference type="PANTHER" id="PTHR45798:SF97">
    <property type="entry name" value="ALCOHOL-SENSITIVE RING FINGER PROTEIN 1"/>
    <property type="match status" value="1"/>
</dbReference>
<name>A0A9P7BFK5_9ASCO</name>
<sequence length="650" mass="76264">MLFPRLDPQTRDIVLQVLNGETTYISPPKKSSMAKFFKAIRYKRRGELYFELTEANYPRVNEIPQWFIDLVFERYEREYNNYLRSHFPEGADNLGINFAFRGNNLFNLNHYLLSNQVNNFNNNRNINIEYSSSEETSLTTAITTPGEIFSYNTLENSPTTDIPRSLSSSSVAQMQQRSLAQGSSVVPNIAAYDNYVIRTKGEPLSYTGFKPFSSTALIFKILNRLIALKKYPSNMFPFSQSREKMLDGFLCLYKVQMHRRDIKDIENFFKSQEYRMISYESECVLKSYFGYINISIFNESLMIAFDIEKETLCAAHSLMMSEYWNFKNCFEICNPEQWTASQLISIPLSTPEIRPHKIEEYSKYEFTVLDTIYRVFHKQDERDENLRYMHFYKLKTSKMPVTIQPIVWIGIFQYKIRDDIIKDDNLLFPNYFFKKFNEAIETIEMASLVEISKNPLFSNFKVYSGPKFEITFNTYKSYDMLGNKSQEDNSWCMFKMVHIFAVKDLIYVFLSSIVSEVYRILKEKTNDVCCLSSKLHFLCYDIKRLLPLWIDHFSVKKNLKLYLGCSIYGIHTLINVDVKNKYLEGINTNFITNFQKGDNCRICLSNYINGEFCLTLKKCGHKFHKECILRWLSSKVASSKTCPICRASIS</sequence>
<dbReference type="PANTHER" id="PTHR45798">
    <property type="entry name" value="RING-H2 FINGER PROTEIN ATL61-RELATED-RELATED"/>
    <property type="match status" value="1"/>
</dbReference>
<organism evidence="6 7">
    <name type="scientific">Pichia californica</name>
    <dbReference type="NCBI Taxonomy" id="460514"/>
    <lineage>
        <taxon>Eukaryota</taxon>
        <taxon>Fungi</taxon>
        <taxon>Dikarya</taxon>
        <taxon>Ascomycota</taxon>
        <taxon>Saccharomycotina</taxon>
        <taxon>Pichiomycetes</taxon>
        <taxon>Pichiales</taxon>
        <taxon>Pichiaceae</taxon>
        <taxon>Pichia</taxon>
    </lineage>
</organism>
<dbReference type="GO" id="GO:0008270">
    <property type="term" value="F:zinc ion binding"/>
    <property type="evidence" value="ECO:0007669"/>
    <property type="project" value="UniProtKB-KW"/>
</dbReference>
<keyword evidence="7" id="KW-1185">Reference proteome</keyword>
<dbReference type="Pfam" id="PF13639">
    <property type="entry name" value="zf-RING_2"/>
    <property type="match status" value="1"/>
</dbReference>
<dbReference type="Proteomes" id="UP000697127">
    <property type="component" value="Unassembled WGS sequence"/>
</dbReference>
<comment type="caution">
    <text evidence="6">The sequence shown here is derived from an EMBL/GenBank/DDBJ whole genome shotgun (WGS) entry which is preliminary data.</text>
</comment>
<evidence type="ECO:0000313" key="6">
    <source>
        <dbReference type="EMBL" id="KAG0687393.1"/>
    </source>
</evidence>
<dbReference type="AlphaFoldDB" id="A0A9P7BFK5"/>
<dbReference type="SMART" id="SM00744">
    <property type="entry name" value="RINGv"/>
    <property type="match status" value="1"/>
</dbReference>
<feature type="domain" description="RING-type" evidence="5">
    <location>
        <begin position="600"/>
        <end position="646"/>
    </location>
</feature>
<dbReference type="InterPro" id="IPR052788">
    <property type="entry name" value="RING-type_E3_ligase_ATL"/>
</dbReference>
<dbReference type="Gene3D" id="3.30.40.10">
    <property type="entry name" value="Zinc/RING finger domain, C3HC4 (zinc finger)"/>
    <property type="match status" value="1"/>
</dbReference>
<dbReference type="SMART" id="SM00184">
    <property type="entry name" value="RING"/>
    <property type="match status" value="1"/>
</dbReference>
<accession>A0A9P7BFK5</accession>
<keyword evidence="2 4" id="KW-0863">Zinc-finger</keyword>
<dbReference type="InterPro" id="IPR001841">
    <property type="entry name" value="Znf_RING"/>
</dbReference>
<dbReference type="EMBL" id="PUHW01000268">
    <property type="protein sequence ID" value="KAG0687393.1"/>
    <property type="molecule type" value="Genomic_DNA"/>
</dbReference>
<gene>
    <name evidence="6" type="ORF">C6P40_002402</name>
</gene>
<keyword evidence="3" id="KW-0862">Zinc</keyword>
<dbReference type="InterPro" id="IPR011016">
    <property type="entry name" value="Znf_RING-CH"/>
</dbReference>
<evidence type="ECO:0000313" key="7">
    <source>
        <dbReference type="Proteomes" id="UP000697127"/>
    </source>
</evidence>